<accession>A0ABS2N8U1</accession>
<sequence length="235" mass="26884">MFNEWFGLLFVLINFFLVLAMYRLFGKTGLFAWIGISTILANLQVVKTIEIFGLTATLGNAMYGTAFLVTDILNEKYGRKEAQKAVWLGFFTLLTMTVIMQMALLFNPHPDDFAQESLATIFGLIPRIALGSLAAYLISQFADVYIFSYLKNKFPKDSQFWIRNNGSTMISQLLDTLVFTSIAFLGEFPFEIWVEIFLTTYILKWIVSILDTPFGYIAKRFTFVEDKGIVNEKRV</sequence>
<keyword evidence="1" id="KW-0472">Membrane</keyword>
<proteinExistence type="inferred from homology"/>
<feature type="transmembrane region" description="Helical" evidence="1">
    <location>
        <begin position="192"/>
        <end position="210"/>
    </location>
</feature>
<feature type="transmembrane region" description="Helical" evidence="1">
    <location>
        <begin position="168"/>
        <end position="186"/>
    </location>
</feature>
<reference evidence="2 3" key="1">
    <citation type="submission" date="2021-01" db="EMBL/GenBank/DDBJ databases">
        <title>Genomic Encyclopedia of Type Strains, Phase IV (KMG-IV): sequencing the most valuable type-strain genomes for metagenomic binning, comparative biology and taxonomic classification.</title>
        <authorList>
            <person name="Goeker M."/>
        </authorList>
    </citation>
    <scope>NUCLEOTIDE SEQUENCE [LARGE SCALE GENOMIC DNA]</scope>
    <source>
        <strain evidence="2 3">DSM 24834</strain>
    </source>
</reference>
<dbReference type="Pfam" id="PF02592">
    <property type="entry name" value="Vut_1"/>
    <property type="match status" value="1"/>
</dbReference>
<dbReference type="PANTHER" id="PTHR34300">
    <property type="entry name" value="QUEUOSINE PRECURSOR TRANSPORTER-RELATED"/>
    <property type="match status" value="1"/>
</dbReference>
<comment type="caution">
    <text evidence="2">The sequence shown here is derived from an EMBL/GenBank/DDBJ whole genome shotgun (WGS) entry which is preliminary data.</text>
</comment>
<protein>
    <recommendedName>
        <fullName evidence="1">Probable queuosine precursor transporter</fullName>
        <shortName evidence="1">Q precursor transporter</shortName>
    </recommendedName>
</protein>
<comment type="function">
    <text evidence="1">Involved in the import of queuosine (Q) precursors, required for Q precursor salvage.</text>
</comment>
<feature type="transmembrane region" description="Helical" evidence="1">
    <location>
        <begin position="85"/>
        <end position="104"/>
    </location>
</feature>
<dbReference type="InterPro" id="IPR003744">
    <property type="entry name" value="YhhQ"/>
</dbReference>
<feature type="transmembrane region" description="Helical" evidence="1">
    <location>
        <begin position="6"/>
        <end position="25"/>
    </location>
</feature>
<dbReference type="RefSeq" id="WP_205168447.1">
    <property type="nucleotide sequence ID" value="NZ_JAFBDZ010000001.1"/>
</dbReference>
<dbReference type="NCBIfam" id="TIGR00697">
    <property type="entry name" value="queuosine precursor transporter"/>
    <property type="match status" value="1"/>
</dbReference>
<feature type="transmembrane region" description="Helical" evidence="1">
    <location>
        <begin position="52"/>
        <end position="73"/>
    </location>
</feature>
<gene>
    <name evidence="2" type="ORF">JOC86_000812</name>
</gene>
<dbReference type="PANTHER" id="PTHR34300:SF2">
    <property type="entry name" value="QUEUOSINE PRECURSOR TRANSPORTER-RELATED"/>
    <property type="match status" value="1"/>
</dbReference>
<comment type="similarity">
    <text evidence="1">Belongs to the vitamin uptake transporter (VUT/ECF) (TC 2.A.88) family. Q precursor transporter subfamily.</text>
</comment>
<name>A0ABS2N8U1_9BACI</name>
<keyword evidence="3" id="KW-1185">Reference proteome</keyword>
<feature type="transmembrane region" description="Helical" evidence="1">
    <location>
        <begin position="124"/>
        <end position="147"/>
    </location>
</feature>
<evidence type="ECO:0000256" key="1">
    <source>
        <dbReference type="HAMAP-Rule" id="MF_02088"/>
    </source>
</evidence>
<keyword evidence="1" id="KW-1133">Transmembrane helix</keyword>
<dbReference type="EMBL" id="JAFBDZ010000001">
    <property type="protein sequence ID" value="MBM7584275.1"/>
    <property type="molecule type" value="Genomic_DNA"/>
</dbReference>
<dbReference type="Proteomes" id="UP001646157">
    <property type="component" value="Unassembled WGS sequence"/>
</dbReference>
<evidence type="ECO:0000313" key="2">
    <source>
        <dbReference type="EMBL" id="MBM7584275.1"/>
    </source>
</evidence>
<organism evidence="2 3">
    <name type="scientific">Rossellomorea pakistanensis</name>
    <dbReference type="NCBI Taxonomy" id="992288"/>
    <lineage>
        <taxon>Bacteria</taxon>
        <taxon>Bacillati</taxon>
        <taxon>Bacillota</taxon>
        <taxon>Bacilli</taxon>
        <taxon>Bacillales</taxon>
        <taxon>Bacillaceae</taxon>
        <taxon>Rossellomorea</taxon>
    </lineage>
</organism>
<evidence type="ECO:0000313" key="3">
    <source>
        <dbReference type="Proteomes" id="UP001646157"/>
    </source>
</evidence>
<dbReference type="HAMAP" id="MF_02088">
    <property type="entry name" value="Q_prec_transport"/>
    <property type="match status" value="1"/>
</dbReference>
<comment type="subcellular location">
    <subcellularLocation>
        <location evidence="1">Cell membrane</location>
        <topology evidence="1">Multi-pass membrane protein</topology>
    </subcellularLocation>
</comment>
<keyword evidence="1" id="KW-1003">Cell membrane</keyword>
<keyword evidence="1" id="KW-0812">Transmembrane</keyword>
<keyword evidence="1" id="KW-0813">Transport</keyword>
<feature type="transmembrane region" description="Helical" evidence="1">
    <location>
        <begin position="30"/>
        <end position="46"/>
    </location>
</feature>